<dbReference type="Proteomes" id="UP000291343">
    <property type="component" value="Unassembled WGS sequence"/>
</dbReference>
<comment type="subcellular location">
    <subcellularLocation>
        <location evidence="1">Membrane</location>
        <topology evidence="1">Lipid-anchor</topology>
        <topology evidence="1">GPI-anchor</topology>
    </subcellularLocation>
</comment>
<dbReference type="Pfam" id="PF17064">
    <property type="entry name" value="QVR"/>
    <property type="match status" value="1"/>
</dbReference>
<keyword evidence="3" id="KW-0812">Transmembrane</keyword>
<evidence type="ECO:0000313" key="10">
    <source>
        <dbReference type="EMBL" id="RZF43341.1"/>
    </source>
</evidence>
<evidence type="ECO:0000256" key="5">
    <source>
        <dbReference type="ARBA" id="ARBA00022989"/>
    </source>
</evidence>
<evidence type="ECO:0000256" key="1">
    <source>
        <dbReference type="ARBA" id="ARBA00004589"/>
    </source>
</evidence>
<organism evidence="10 11">
    <name type="scientific">Laodelphax striatellus</name>
    <name type="common">Small brown planthopper</name>
    <name type="synonym">Delphax striatella</name>
    <dbReference type="NCBI Taxonomy" id="195883"/>
    <lineage>
        <taxon>Eukaryota</taxon>
        <taxon>Metazoa</taxon>
        <taxon>Ecdysozoa</taxon>
        <taxon>Arthropoda</taxon>
        <taxon>Hexapoda</taxon>
        <taxon>Insecta</taxon>
        <taxon>Pterygota</taxon>
        <taxon>Neoptera</taxon>
        <taxon>Paraneoptera</taxon>
        <taxon>Hemiptera</taxon>
        <taxon>Auchenorrhyncha</taxon>
        <taxon>Fulgoroidea</taxon>
        <taxon>Delphacidae</taxon>
        <taxon>Criomorphinae</taxon>
        <taxon>Laodelphax</taxon>
    </lineage>
</organism>
<reference evidence="10 11" key="1">
    <citation type="journal article" date="2017" name="Gigascience">
        <title>Genome sequence of the small brown planthopper, Laodelphax striatellus.</title>
        <authorList>
            <person name="Zhu J."/>
            <person name="Jiang F."/>
            <person name="Wang X."/>
            <person name="Yang P."/>
            <person name="Bao Y."/>
            <person name="Zhao W."/>
            <person name="Wang W."/>
            <person name="Lu H."/>
            <person name="Wang Q."/>
            <person name="Cui N."/>
            <person name="Li J."/>
            <person name="Chen X."/>
            <person name="Luo L."/>
            <person name="Yu J."/>
            <person name="Kang L."/>
            <person name="Cui F."/>
        </authorList>
    </citation>
    <scope>NUCLEOTIDE SEQUENCE [LARGE SCALE GENOMIC DNA]</scope>
    <source>
        <strain evidence="10">Lst14</strain>
    </source>
</reference>
<evidence type="ECO:0000256" key="6">
    <source>
        <dbReference type="ARBA" id="ARBA00023136"/>
    </source>
</evidence>
<dbReference type="InParanoid" id="A0A482XDE9"/>
<evidence type="ECO:0000256" key="8">
    <source>
        <dbReference type="ARBA" id="ARBA00023288"/>
    </source>
</evidence>
<evidence type="ECO:0000256" key="2">
    <source>
        <dbReference type="ARBA" id="ARBA00022622"/>
    </source>
</evidence>
<keyword evidence="4 9" id="KW-0732">Signal</keyword>
<dbReference type="PANTHER" id="PTHR33562">
    <property type="entry name" value="ATILLA, ISOFORM B-RELATED-RELATED"/>
    <property type="match status" value="1"/>
</dbReference>
<feature type="signal peptide" evidence="9">
    <location>
        <begin position="1"/>
        <end position="25"/>
    </location>
</feature>
<dbReference type="EMBL" id="QKKF02012754">
    <property type="protein sequence ID" value="RZF43341.1"/>
    <property type="molecule type" value="Genomic_DNA"/>
</dbReference>
<accession>A0A482XDE9</accession>
<keyword evidence="7" id="KW-0325">Glycoprotein</keyword>
<proteinExistence type="predicted"/>
<keyword evidence="5" id="KW-1133">Transmembrane helix</keyword>
<dbReference type="InterPro" id="IPR045860">
    <property type="entry name" value="Snake_toxin-like_sf"/>
</dbReference>
<dbReference type="InterPro" id="IPR050975">
    <property type="entry name" value="Sleep_regulator"/>
</dbReference>
<dbReference type="GO" id="GO:0098552">
    <property type="term" value="C:side of membrane"/>
    <property type="evidence" value="ECO:0007669"/>
    <property type="project" value="UniProtKB-KW"/>
</dbReference>
<feature type="chain" id="PRO_5021369772" evidence="9">
    <location>
        <begin position="26"/>
        <end position="143"/>
    </location>
</feature>
<dbReference type="AlphaFoldDB" id="A0A482XDE9"/>
<gene>
    <name evidence="10" type="ORF">LSTR_LSTR001602</name>
</gene>
<evidence type="ECO:0000256" key="4">
    <source>
        <dbReference type="ARBA" id="ARBA00022729"/>
    </source>
</evidence>
<dbReference type="SUPFAM" id="SSF57302">
    <property type="entry name" value="Snake toxin-like"/>
    <property type="match status" value="1"/>
</dbReference>
<evidence type="ECO:0000256" key="9">
    <source>
        <dbReference type="SAM" id="SignalP"/>
    </source>
</evidence>
<sequence>MEGIFKYLAAISLICGMLFIKVSDGMKCYQCNSLTDPYCDTLGNETDALTYLKPCENVHNNSAFCRKIVQHVKFSQSMRIIRRCGWETDVHNLTCKSFEDDDHKEIVCQCFEDGCNAANQFSSPSSLLMRLPPASLFYYMLLQ</sequence>
<evidence type="ECO:0000313" key="11">
    <source>
        <dbReference type="Proteomes" id="UP000291343"/>
    </source>
</evidence>
<keyword evidence="11" id="KW-1185">Reference proteome</keyword>
<keyword evidence="6" id="KW-0472">Membrane</keyword>
<keyword evidence="8" id="KW-0449">Lipoprotein</keyword>
<dbReference type="GO" id="GO:0030431">
    <property type="term" value="P:sleep"/>
    <property type="evidence" value="ECO:0007669"/>
    <property type="project" value="InterPro"/>
</dbReference>
<evidence type="ECO:0000256" key="3">
    <source>
        <dbReference type="ARBA" id="ARBA00022692"/>
    </source>
</evidence>
<name>A0A482XDE9_LAOST</name>
<keyword evidence="2" id="KW-0336">GPI-anchor</keyword>
<evidence type="ECO:0000256" key="7">
    <source>
        <dbReference type="ARBA" id="ARBA00023180"/>
    </source>
</evidence>
<dbReference type="OrthoDB" id="6420171at2759"/>
<dbReference type="SMR" id="A0A482XDE9"/>
<comment type="caution">
    <text evidence="10">The sequence shown here is derived from an EMBL/GenBank/DDBJ whole genome shotgun (WGS) entry which is preliminary data.</text>
</comment>
<dbReference type="GO" id="GO:0032222">
    <property type="term" value="P:regulation of synaptic transmission, cholinergic"/>
    <property type="evidence" value="ECO:0007669"/>
    <property type="project" value="InterPro"/>
</dbReference>
<dbReference type="InterPro" id="IPR031424">
    <property type="entry name" value="QVR-like"/>
</dbReference>
<protein>
    <submittedName>
        <fullName evidence="10">Uncharacterized protein</fullName>
    </submittedName>
</protein>
<dbReference type="PANTHER" id="PTHR33562:SF14">
    <property type="entry name" value="PROTEIN QUIVER"/>
    <property type="match status" value="1"/>
</dbReference>